<dbReference type="EMBL" id="JARJCM010000288">
    <property type="protein sequence ID" value="KAJ7019612.1"/>
    <property type="molecule type" value="Genomic_DNA"/>
</dbReference>
<gene>
    <name evidence="2" type="ORF">C8F04DRAFT_1321374</name>
</gene>
<evidence type="ECO:0000313" key="2">
    <source>
        <dbReference type="EMBL" id="KAJ7019612.1"/>
    </source>
</evidence>
<name>A0AAD6WNS6_9AGAR</name>
<accession>A0AAD6WNS6</accession>
<reference evidence="2" key="1">
    <citation type="submission" date="2023-03" db="EMBL/GenBank/DDBJ databases">
        <title>Massive genome expansion in bonnet fungi (Mycena s.s.) driven by repeated elements and novel gene families across ecological guilds.</title>
        <authorList>
            <consortium name="Lawrence Berkeley National Laboratory"/>
            <person name="Harder C.B."/>
            <person name="Miyauchi S."/>
            <person name="Viragh M."/>
            <person name="Kuo A."/>
            <person name="Thoen E."/>
            <person name="Andreopoulos B."/>
            <person name="Lu D."/>
            <person name="Skrede I."/>
            <person name="Drula E."/>
            <person name="Henrissat B."/>
            <person name="Morin E."/>
            <person name="Kohler A."/>
            <person name="Barry K."/>
            <person name="LaButti K."/>
            <person name="Morin E."/>
            <person name="Salamov A."/>
            <person name="Lipzen A."/>
            <person name="Mereny Z."/>
            <person name="Hegedus B."/>
            <person name="Baldrian P."/>
            <person name="Stursova M."/>
            <person name="Weitz H."/>
            <person name="Taylor A."/>
            <person name="Grigoriev I.V."/>
            <person name="Nagy L.G."/>
            <person name="Martin F."/>
            <person name="Kauserud H."/>
        </authorList>
    </citation>
    <scope>NUCLEOTIDE SEQUENCE</scope>
    <source>
        <strain evidence="2">CBHHK200</strain>
    </source>
</reference>
<evidence type="ECO:0000313" key="3">
    <source>
        <dbReference type="Proteomes" id="UP001218188"/>
    </source>
</evidence>
<evidence type="ECO:0000256" key="1">
    <source>
        <dbReference type="SAM" id="MobiDB-lite"/>
    </source>
</evidence>
<proteinExistence type="predicted"/>
<protein>
    <submittedName>
        <fullName evidence="2">Uncharacterized protein</fullName>
    </submittedName>
</protein>
<keyword evidence="3" id="KW-1185">Reference proteome</keyword>
<feature type="region of interest" description="Disordered" evidence="1">
    <location>
        <begin position="1"/>
        <end position="43"/>
    </location>
</feature>
<dbReference type="AlphaFoldDB" id="A0AAD6WNS6"/>
<feature type="compositionally biased region" description="Basic and acidic residues" evidence="1">
    <location>
        <begin position="18"/>
        <end position="27"/>
    </location>
</feature>
<organism evidence="2 3">
    <name type="scientific">Mycena alexandri</name>
    <dbReference type="NCBI Taxonomy" id="1745969"/>
    <lineage>
        <taxon>Eukaryota</taxon>
        <taxon>Fungi</taxon>
        <taxon>Dikarya</taxon>
        <taxon>Basidiomycota</taxon>
        <taxon>Agaricomycotina</taxon>
        <taxon>Agaricomycetes</taxon>
        <taxon>Agaricomycetidae</taxon>
        <taxon>Agaricales</taxon>
        <taxon>Marasmiineae</taxon>
        <taxon>Mycenaceae</taxon>
        <taxon>Mycena</taxon>
    </lineage>
</organism>
<dbReference type="Proteomes" id="UP001218188">
    <property type="component" value="Unassembled WGS sequence"/>
</dbReference>
<sequence>MTADSQDSILSGVVVADENGKSKEKGKSWGKPNSKKGFRTDGDSELNPVLGISAHHVPHVRSSNRVGSGCVSGIAVIELHNLYKRGELNPDLQRRELKINKLESRAVFERGESNPELCARRERKKKEVPAVSESAHDYGSRTRSFRVYMGFYVRRPAVYRTPHPSASAIAALARWLVASGKFEWRGAMRIEWDSERGVGPRSALRNSEPERPLICQKKAEAMRTRPPQIQICRAAVFDHPEFAEPEKREKLFSDSRNATWCWGRRLAGGDVDEHAGQQQQS</sequence>
<comment type="caution">
    <text evidence="2">The sequence shown here is derived from an EMBL/GenBank/DDBJ whole genome shotgun (WGS) entry which is preliminary data.</text>
</comment>